<organism evidence="1 2">
    <name type="scientific">Segatella copri</name>
    <dbReference type="NCBI Taxonomy" id="165179"/>
    <lineage>
        <taxon>Bacteria</taxon>
        <taxon>Pseudomonadati</taxon>
        <taxon>Bacteroidota</taxon>
        <taxon>Bacteroidia</taxon>
        <taxon>Bacteroidales</taxon>
        <taxon>Prevotellaceae</taxon>
        <taxon>Segatella</taxon>
    </lineage>
</organism>
<reference evidence="1" key="1">
    <citation type="submission" date="2022-11" db="EMBL/GenBank/DDBJ databases">
        <title>Genomic repertoires linked with pathogenic potency of arthritogenic Prevotella copri isolated from the gut of rheumatoid arthritis patients.</title>
        <authorList>
            <person name="Nii T."/>
            <person name="Maeda Y."/>
            <person name="Motooka D."/>
            <person name="Naito M."/>
            <person name="Matsumoto Y."/>
            <person name="Ogawa T."/>
            <person name="Oguro-Igashira E."/>
            <person name="Kishikawa T."/>
            <person name="Yamashita M."/>
            <person name="Koizumi S."/>
            <person name="Kurakawa T."/>
            <person name="Okumura R."/>
            <person name="Kayama H."/>
            <person name="Murakami M."/>
            <person name="Sakaguchi T."/>
            <person name="Das B."/>
            <person name="Nakamura S."/>
            <person name="Okada Y."/>
            <person name="Kumanogoh A."/>
            <person name="Takeda K."/>
        </authorList>
    </citation>
    <scope>NUCLEOTIDE SEQUENCE</scope>
    <source>
        <strain evidence="1">F3-75</strain>
    </source>
</reference>
<gene>
    <name evidence="1" type="ORF">ONT16_01690</name>
</gene>
<evidence type="ECO:0000313" key="1">
    <source>
        <dbReference type="EMBL" id="MCW4126996.1"/>
    </source>
</evidence>
<dbReference type="AlphaFoldDB" id="A0AAP3FAH3"/>
<evidence type="ECO:0000313" key="2">
    <source>
        <dbReference type="Proteomes" id="UP001209344"/>
    </source>
</evidence>
<comment type="caution">
    <text evidence="1">The sequence shown here is derived from an EMBL/GenBank/DDBJ whole genome shotgun (WGS) entry which is preliminary data.</text>
</comment>
<sequence>MKPQKKFPKNLHKREIFLIFAADFKHKKMGIYKYQAEIDALIQQGLKMPEVVKPNDLKGFRFVFSTDMSKSYLPNYIMKPQRAIMNGQRKVDVGGYALSCFTEKDKAIKFYHLLAKNMRNIYKAVGDSISSGIVANKDGNITTPASNGHYNLFEFPSCDLSKTFKLEEGKL</sequence>
<dbReference type="Proteomes" id="UP001209344">
    <property type="component" value="Unassembled WGS sequence"/>
</dbReference>
<proteinExistence type="predicted"/>
<name>A0AAP3FAH3_9BACT</name>
<dbReference type="EMBL" id="JAPDVK010000001">
    <property type="protein sequence ID" value="MCW4126996.1"/>
    <property type="molecule type" value="Genomic_DNA"/>
</dbReference>
<accession>A0AAP3FAH3</accession>
<protein>
    <submittedName>
        <fullName evidence="1">Uncharacterized protein</fullName>
    </submittedName>
</protein>
<dbReference type="RefSeq" id="WP_264965242.1">
    <property type="nucleotide sequence ID" value="NZ_JAPDVK010000001.1"/>
</dbReference>